<dbReference type="SUPFAM" id="SSF48264">
    <property type="entry name" value="Cytochrome P450"/>
    <property type="match status" value="1"/>
</dbReference>
<evidence type="ECO:0000313" key="7">
    <source>
        <dbReference type="EMBL" id="PNX60200.1"/>
    </source>
</evidence>
<dbReference type="GO" id="GO:0005506">
    <property type="term" value="F:iron ion binding"/>
    <property type="evidence" value="ECO:0007669"/>
    <property type="project" value="InterPro"/>
</dbReference>
<dbReference type="EMBL" id="ASHM01031095">
    <property type="protein sequence ID" value="PNX76679.1"/>
    <property type="molecule type" value="Genomic_DNA"/>
</dbReference>
<dbReference type="PANTHER" id="PTHR47953:SF16">
    <property type="entry name" value="CYTOCHROME P450 71D8"/>
    <property type="match status" value="1"/>
</dbReference>
<evidence type="ECO:0000256" key="3">
    <source>
        <dbReference type="ARBA" id="ARBA00022723"/>
    </source>
</evidence>
<organism evidence="8 9">
    <name type="scientific">Trifolium pratense</name>
    <name type="common">Red clover</name>
    <dbReference type="NCBI Taxonomy" id="57577"/>
    <lineage>
        <taxon>Eukaryota</taxon>
        <taxon>Viridiplantae</taxon>
        <taxon>Streptophyta</taxon>
        <taxon>Embryophyta</taxon>
        <taxon>Tracheophyta</taxon>
        <taxon>Spermatophyta</taxon>
        <taxon>Magnoliopsida</taxon>
        <taxon>eudicotyledons</taxon>
        <taxon>Gunneridae</taxon>
        <taxon>Pentapetalae</taxon>
        <taxon>rosids</taxon>
        <taxon>fabids</taxon>
        <taxon>Fabales</taxon>
        <taxon>Fabaceae</taxon>
        <taxon>Papilionoideae</taxon>
        <taxon>50 kb inversion clade</taxon>
        <taxon>NPAAA clade</taxon>
        <taxon>Hologalegina</taxon>
        <taxon>IRL clade</taxon>
        <taxon>Trifolieae</taxon>
        <taxon>Trifolium</taxon>
    </lineage>
</organism>
<evidence type="ECO:0000313" key="9">
    <source>
        <dbReference type="Proteomes" id="UP000236291"/>
    </source>
</evidence>
<dbReference type="InterPro" id="IPR001128">
    <property type="entry name" value="Cyt_P450"/>
</dbReference>
<sequence>MSSAGSKINLTTRIFSLINSIISRSAFGDKSDDQVEFVSLIRQAIALSTGLDLDDLFPSSKILHMLTGYKGKIEKIHKRVDKILDNVVRKHQEKRAGGNDGNKSEIENEDLVDVLLRVQQSGSLDIQLTINNIKSVIW</sequence>
<evidence type="ECO:0000256" key="5">
    <source>
        <dbReference type="ARBA" id="ARBA00023004"/>
    </source>
</evidence>
<evidence type="ECO:0000313" key="8">
    <source>
        <dbReference type="EMBL" id="PNX76679.1"/>
    </source>
</evidence>
<dbReference type="STRING" id="57577.A0A2K3LDQ3"/>
<evidence type="ECO:0000256" key="2">
    <source>
        <dbReference type="ARBA" id="ARBA00022617"/>
    </source>
</evidence>
<dbReference type="GO" id="GO:0016705">
    <property type="term" value="F:oxidoreductase activity, acting on paired donors, with incorporation or reduction of molecular oxygen"/>
    <property type="evidence" value="ECO:0007669"/>
    <property type="project" value="InterPro"/>
</dbReference>
<dbReference type="PANTHER" id="PTHR47953">
    <property type="entry name" value="OS08G0105600 PROTEIN"/>
    <property type="match status" value="1"/>
</dbReference>
<gene>
    <name evidence="8" type="ORF">L195_g032636</name>
    <name evidence="7" type="ORF">L195_g051805</name>
</gene>
<reference evidence="8 9" key="2">
    <citation type="journal article" date="2017" name="Front. Plant Sci.">
        <title>Gene Classification and Mining of Molecular Markers Useful in Red Clover (Trifolium pratense) Breeding.</title>
        <authorList>
            <person name="Istvanek J."/>
            <person name="Dluhosova J."/>
            <person name="Dluhos P."/>
            <person name="Patkova L."/>
            <person name="Nedelnik J."/>
            <person name="Repkova J."/>
        </authorList>
    </citation>
    <scope>NUCLEOTIDE SEQUENCE [LARGE SCALE GENOMIC DNA]</scope>
    <source>
        <strain evidence="9">cv. Tatra</strain>
        <tissue evidence="8">Young leaves</tissue>
    </source>
</reference>
<dbReference type="InterPro" id="IPR036396">
    <property type="entry name" value="Cyt_P450_sf"/>
</dbReference>
<evidence type="ECO:0000256" key="4">
    <source>
        <dbReference type="ARBA" id="ARBA00023002"/>
    </source>
</evidence>
<dbReference type="GO" id="GO:0020037">
    <property type="term" value="F:heme binding"/>
    <property type="evidence" value="ECO:0007669"/>
    <property type="project" value="InterPro"/>
</dbReference>
<feature type="non-terminal residue" evidence="8">
    <location>
        <position position="138"/>
    </location>
</feature>
<accession>A0A2K3LDQ3</accession>
<keyword evidence="6" id="KW-0503">Monooxygenase</keyword>
<keyword evidence="3" id="KW-0479">Metal-binding</keyword>
<comment type="caution">
    <text evidence="8">The sequence shown here is derived from an EMBL/GenBank/DDBJ whole genome shotgun (WGS) entry which is preliminary data.</text>
</comment>
<dbReference type="Pfam" id="PF00067">
    <property type="entry name" value="p450"/>
    <property type="match status" value="1"/>
</dbReference>
<dbReference type="AlphaFoldDB" id="A0A2K3LDQ3"/>
<keyword evidence="2" id="KW-0349">Heme</keyword>
<proteinExistence type="inferred from homology"/>
<keyword evidence="5" id="KW-0408">Iron</keyword>
<dbReference type="Gene3D" id="1.10.630.10">
    <property type="entry name" value="Cytochrome P450"/>
    <property type="match status" value="1"/>
</dbReference>
<dbReference type="EMBL" id="ASHM01082219">
    <property type="protein sequence ID" value="PNX60200.1"/>
    <property type="molecule type" value="Genomic_DNA"/>
</dbReference>
<reference evidence="8 9" key="1">
    <citation type="journal article" date="2014" name="Am. J. Bot.">
        <title>Genome assembly and annotation for red clover (Trifolium pratense; Fabaceae).</title>
        <authorList>
            <person name="Istvanek J."/>
            <person name="Jaros M."/>
            <person name="Krenek A."/>
            <person name="Repkova J."/>
        </authorList>
    </citation>
    <scope>NUCLEOTIDE SEQUENCE [LARGE SCALE GENOMIC DNA]</scope>
    <source>
        <strain evidence="9">cv. Tatra</strain>
        <tissue evidence="8">Young leaves</tissue>
    </source>
</reference>
<dbReference type="Proteomes" id="UP000236291">
    <property type="component" value="Unassembled WGS sequence"/>
</dbReference>
<protein>
    <submittedName>
        <fullName evidence="8">Cytochrome p450 71d8-like protein</fullName>
    </submittedName>
</protein>
<comment type="similarity">
    <text evidence="1">Belongs to the cytochrome P450 family.</text>
</comment>
<name>A0A2K3LDQ3_TRIPR</name>
<keyword evidence="4" id="KW-0560">Oxidoreductase</keyword>
<evidence type="ECO:0000256" key="1">
    <source>
        <dbReference type="ARBA" id="ARBA00010617"/>
    </source>
</evidence>
<dbReference type="GO" id="GO:0004497">
    <property type="term" value="F:monooxygenase activity"/>
    <property type="evidence" value="ECO:0007669"/>
    <property type="project" value="UniProtKB-KW"/>
</dbReference>
<dbReference type="InterPro" id="IPR052306">
    <property type="entry name" value="CYP450_71D"/>
</dbReference>
<evidence type="ECO:0000256" key="6">
    <source>
        <dbReference type="ARBA" id="ARBA00023033"/>
    </source>
</evidence>